<dbReference type="InterPro" id="IPR013382">
    <property type="entry name" value="CRISPR-assoc_prot_Cse2"/>
</dbReference>
<dbReference type="Proteomes" id="UP000501726">
    <property type="component" value="Chromosome"/>
</dbReference>
<evidence type="ECO:0000313" key="2">
    <source>
        <dbReference type="Proteomes" id="UP000501726"/>
    </source>
</evidence>
<dbReference type="KEGG" id="tse:THMIRHAS_17880"/>
<dbReference type="CDD" id="cd09731">
    <property type="entry name" value="Cse2_I-E"/>
    <property type="match status" value="1"/>
</dbReference>
<dbReference type="AlphaFoldDB" id="A0A6F8PWB9"/>
<accession>A0A6F8PWB9</accession>
<reference evidence="2" key="1">
    <citation type="submission" date="2019-11" db="EMBL/GenBank/DDBJ databases">
        <title>Isolation and characterization of two novel species in the genus Thiomicrorhabdus.</title>
        <authorList>
            <person name="Mochizuki J."/>
            <person name="Kojima H."/>
            <person name="Fukui M."/>
        </authorList>
    </citation>
    <scope>NUCLEOTIDE SEQUENCE [LARGE SCALE GENOMIC DNA]</scope>
    <source>
        <strain evidence="2">aks77</strain>
    </source>
</reference>
<gene>
    <name evidence="1" type="ORF">THMIRHAS_17880</name>
</gene>
<name>A0A6F8PWB9_9GAMM</name>
<proteinExistence type="predicted"/>
<dbReference type="RefSeq" id="WP_173272998.1">
    <property type="nucleotide sequence ID" value="NZ_AP021889.1"/>
</dbReference>
<dbReference type="Pfam" id="PF09485">
    <property type="entry name" value="CRISPR_Cse2"/>
    <property type="match status" value="1"/>
</dbReference>
<dbReference type="InterPro" id="IPR038287">
    <property type="entry name" value="Cse2_sf"/>
</dbReference>
<organism evidence="1 2">
    <name type="scientific">Thiosulfatimonas sediminis</name>
    <dbReference type="NCBI Taxonomy" id="2675054"/>
    <lineage>
        <taxon>Bacteria</taxon>
        <taxon>Pseudomonadati</taxon>
        <taxon>Pseudomonadota</taxon>
        <taxon>Gammaproteobacteria</taxon>
        <taxon>Thiotrichales</taxon>
        <taxon>Piscirickettsiaceae</taxon>
        <taxon>Thiosulfatimonas</taxon>
    </lineage>
</organism>
<protein>
    <submittedName>
        <fullName evidence="1">Type I-E CRISPR-associated protein Cse2/CasB</fullName>
    </submittedName>
</protein>
<sequence>MSERSEKFVDYIIQRIKNNKGDAAALRRADNPNTEYQSWEILAGFHIKLDSENERLPFAAIAADMARAKPEHNGKILIGQAIARCYDEGNQSDQAKAKLRRLLACDTTAEACRILRPLLTLAESKGIKPLNYATLLDDLLWFSYDESRQRIKAKWAQNFYGKQVEETAND</sequence>
<dbReference type="EMBL" id="AP021889">
    <property type="protein sequence ID" value="BBP46415.1"/>
    <property type="molecule type" value="Genomic_DNA"/>
</dbReference>
<keyword evidence="2" id="KW-1185">Reference proteome</keyword>
<dbReference type="Gene3D" id="1.10.520.40">
    <property type="entry name" value="CRISPR-associated protein Cse2"/>
    <property type="match status" value="1"/>
</dbReference>
<evidence type="ECO:0000313" key="1">
    <source>
        <dbReference type="EMBL" id="BBP46415.1"/>
    </source>
</evidence>
<dbReference type="NCBIfam" id="TIGR02548">
    <property type="entry name" value="casB_cse2"/>
    <property type="match status" value="1"/>
</dbReference>